<dbReference type="EMBL" id="FOBI01000019">
    <property type="protein sequence ID" value="SEL72012.1"/>
    <property type="molecule type" value="Genomic_DNA"/>
</dbReference>
<keyword evidence="2" id="KW-1185">Reference proteome</keyword>
<evidence type="ECO:0000313" key="1">
    <source>
        <dbReference type="EMBL" id="SEL72012.1"/>
    </source>
</evidence>
<sequence length="70" mass="8181">MSAIWNNHADRLIELINHNSDTYAHLYLEQLMLFPVDIQDKIINDVSTLKHCNTDNVAKIINQYMMPEIP</sequence>
<dbReference type="AlphaFoldDB" id="A0A1H7SHC7"/>
<protein>
    <submittedName>
        <fullName evidence="1">Uncharacterized protein</fullName>
    </submittedName>
</protein>
<dbReference type="Proteomes" id="UP000199297">
    <property type="component" value="Unassembled WGS sequence"/>
</dbReference>
<reference evidence="2" key="1">
    <citation type="submission" date="2016-10" db="EMBL/GenBank/DDBJ databases">
        <authorList>
            <person name="Varghese N."/>
            <person name="Submissions S."/>
        </authorList>
    </citation>
    <scope>NUCLEOTIDE SEQUENCE [LARGE SCALE GENOMIC DNA]</scope>
    <source>
        <strain evidence="2">CGMCC 1.9127</strain>
    </source>
</reference>
<gene>
    <name evidence="1" type="ORF">SAMN05216262_1196</name>
</gene>
<evidence type="ECO:0000313" key="2">
    <source>
        <dbReference type="Proteomes" id="UP000199297"/>
    </source>
</evidence>
<dbReference type="RefSeq" id="WP_085285771.1">
    <property type="nucleotide sequence ID" value="NZ_FOBI01000019.1"/>
</dbReference>
<organism evidence="1 2">
    <name type="scientific">Colwellia chukchiensis</name>
    <dbReference type="NCBI Taxonomy" id="641665"/>
    <lineage>
        <taxon>Bacteria</taxon>
        <taxon>Pseudomonadati</taxon>
        <taxon>Pseudomonadota</taxon>
        <taxon>Gammaproteobacteria</taxon>
        <taxon>Alteromonadales</taxon>
        <taxon>Colwelliaceae</taxon>
        <taxon>Colwellia</taxon>
    </lineage>
</organism>
<dbReference type="OrthoDB" id="6401370at2"/>
<name>A0A1H7SHC7_9GAMM</name>
<accession>A0A1H7SHC7</accession>
<proteinExistence type="predicted"/>